<evidence type="ECO:0000313" key="2">
    <source>
        <dbReference type="EMBL" id="MFB9469933.1"/>
    </source>
</evidence>
<dbReference type="EMBL" id="JBHMCF010000010">
    <property type="protein sequence ID" value="MFB9469933.1"/>
    <property type="molecule type" value="Genomic_DNA"/>
</dbReference>
<dbReference type="Pfam" id="PF14417">
    <property type="entry name" value="MEDS"/>
    <property type="match status" value="1"/>
</dbReference>
<dbReference type="Proteomes" id="UP001589568">
    <property type="component" value="Unassembled WGS sequence"/>
</dbReference>
<accession>A0ABV5NI25</accession>
<sequence>MPVQATVRAGDHVAARFGSDAGFADLAMEFARGGVTARGQVLLFVPRRLRRLIGDRLAASASLRAAARDGHVRLVDPRDVQLAGGFDAVRLHTTYHDATQAALIAGYPGLWVAVDMSWARPSVVDAEALVAFEAASITLFTQATLTALCAFDTRVFTAEQVFRVCQAHPVADAAGFGHRATPDGCGLAFSGETDRSNALAWKALLAALTPDHYVVDISGMSFLSVRAMADLGTAARVHSRPLTVRATRAQATHLRLLHVDDLVTIDVLPPRTTPV</sequence>
<proteinExistence type="predicted"/>
<dbReference type="RefSeq" id="WP_379483017.1">
    <property type="nucleotide sequence ID" value="NZ_JBHMCF010000010.1"/>
</dbReference>
<dbReference type="InterPro" id="IPR025847">
    <property type="entry name" value="MEDS_domain"/>
</dbReference>
<evidence type="ECO:0000259" key="1">
    <source>
        <dbReference type="Pfam" id="PF14417"/>
    </source>
</evidence>
<gene>
    <name evidence="2" type="ORF">ACFFR3_10485</name>
</gene>
<organism evidence="2 3">
    <name type="scientific">Nonomuraea salmonea</name>
    <dbReference type="NCBI Taxonomy" id="46181"/>
    <lineage>
        <taxon>Bacteria</taxon>
        <taxon>Bacillati</taxon>
        <taxon>Actinomycetota</taxon>
        <taxon>Actinomycetes</taxon>
        <taxon>Streptosporangiales</taxon>
        <taxon>Streptosporangiaceae</taxon>
        <taxon>Nonomuraea</taxon>
    </lineage>
</organism>
<reference evidence="2 3" key="1">
    <citation type="submission" date="2024-09" db="EMBL/GenBank/DDBJ databases">
        <authorList>
            <person name="Sun Q."/>
            <person name="Mori K."/>
        </authorList>
    </citation>
    <scope>NUCLEOTIDE SEQUENCE [LARGE SCALE GENOMIC DNA]</scope>
    <source>
        <strain evidence="2 3">JCM 3324</strain>
    </source>
</reference>
<comment type="caution">
    <text evidence="2">The sequence shown here is derived from an EMBL/GenBank/DDBJ whole genome shotgun (WGS) entry which is preliminary data.</text>
</comment>
<name>A0ABV5NI25_9ACTN</name>
<protein>
    <submittedName>
        <fullName evidence="2">MEDS domain-containing protein</fullName>
    </submittedName>
</protein>
<evidence type="ECO:0000313" key="3">
    <source>
        <dbReference type="Proteomes" id="UP001589568"/>
    </source>
</evidence>
<feature type="domain" description="MEDS" evidence="1">
    <location>
        <begin position="11"/>
        <end position="169"/>
    </location>
</feature>
<keyword evidence="3" id="KW-1185">Reference proteome</keyword>